<comment type="similarity">
    <text evidence="1 8">Belongs to the glycosyl hydrolase 43 family.</text>
</comment>
<evidence type="ECO:0000256" key="9">
    <source>
        <dbReference type="SAM" id="SignalP"/>
    </source>
</evidence>
<dbReference type="Proteomes" id="UP000290848">
    <property type="component" value="Unassembled WGS sequence"/>
</dbReference>
<dbReference type="GO" id="GO:0004553">
    <property type="term" value="F:hydrolase activity, hydrolyzing O-glycosyl compounds"/>
    <property type="evidence" value="ECO:0007669"/>
    <property type="project" value="InterPro"/>
</dbReference>
<dbReference type="PANTHER" id="PTHR43772">
    <property type="entry name" value="ENDO-1,4-BETA-XYLANASE"/>
    <property type="match status" value="1"/>
</dbReference>
<dbReference type="GO" id="GO:0045493">
    <property type="term" value="P:xylan catabolic process"/>
    <property type="evidence" value="ECO:0007669"/>
    <property type="project" value="UniProtKB-KW"/>
</dbReference>
<reference evidence="11 12" key="1">
    <citation type="submission" date="2018-12" db="EMBL/GenBank/DDBJ databases">
        <title>The Draft Genome Sequence of the Soil Bacterium Pedobacter tournemirensis R1.</title>
        <authorList>
            <person name="He J."/>
        </authorList>
    </citation>
    <scope>NUCLEOTIDE SEQUENCE [LARGE SCALE GENOMIC DNA]</scope>
    <source>
        <strain evidence="11 12">R1</strain>
    </source>
</reference>
<dbReference type="Pfam" id="PF04616">
    <property type="entry name" value="Glyco_hydro_43"/>
    <property type="match status" value="2"/>
</dbReference>
<keyword evidence="4 8" id="KW-0378">Hydrolase</keyword>
<evidence type="ECO:0000256" key="1">
    <source>
        <dbReference type="ARBA" id="ARBA00009865"/>
    </source>
</evidence>
<dbReference type="SUPFAM" id="SSF75005">
    <property type="entry name" value="Arabinanase/levansucrase/invertase"/>
    <property type="match status" value="1"/>
</dbReference>
<evidence type="ECO:0000256" key="6">
    <source>
        <dbReference type="ARBA" id="ARBA00023295"/>
    </source>
</evidence>
<dbReference type="InterPro" id="IPR052176">
    <property type="entry name" value="Glycosyl_Hydrlase_43_Enz"/>
</dbReference>
<keyword evidence="6 8" id="KW-0326">Glycosidase</keyword>
<dbReference type="PANTHER" id="PTHR43772:SF2">
    <property type="entry name" value="PUTATIVE (AFU_ORTHOLOGUE AFUA_2G04480)-RELATED"/>
    <property type="match status" value="1"/>
</dbReference>
<evidence type="ECO:0000313" key="11">
    <source>
        <dbReference type="EMBL" id="RXF68189.1"/>
    </source>
</evidence>
<dbReference type="GO" id="GO:0030246">
    <property type="term" value="F:carbohydrate binding"/>
    <property type="evidence" value="ECO:0007669"/>
    <property type="project" value="InterPro"/>
</dbReference>
<dbReference type="InterPro" id="IPR023296">
    <property type="entry name" value="Glyco_hydro_beta-prop_sf"/>
</dbReference>
<feature type="chain" id="PRO_5020803721" evidence="9">
    <location>
        <begin position="28"/>
        <end position="595"/>
    </location>
</feature>
<evidence type="ECO:0000313" key="12">
    <source>
        <dbReference type="Proteomes" id="UP000290848"/>
    </source>
</evidence>
<protein>
    <submittedName>
        <fullName evidence="11">Carbohydrate-binding protein</fullName>
    </submittedName>
</protein>
<dbReference type="InterPro" id="IPR006710">
    <property type="entry name" value="Glyco_hydro_43"/>
</dbReference>
<keyword evidence="2" id="KW-0624">Polysaccharide degradation</keyword>
<comment type="caution">
    <text evidence="11">The sequence shown here is derived from an EMBL/GenBank/DDBJ whole genome shotgun (WGS) entry which is preliminary data.</text>
</comment>
<dbReference type="InterPro" id="IPR008979">
    <property type="entry name" value="Galactose-bd-like_sf"/>
</dbReference>
<feature type="signal peptide" evidence="9">
    <location>
        <begin position="1"/>
        <end position="27"/>
    </location>
</feature>
<keyword evidence="3 9" id="KW-0732">Signal</keyword>
<accession>A0A4Q0M616</accession>
<evidence type="ECO:0000256" key="7">
    <source>
        <dbReference type="PIRSR" id="PIRSR606710-2"/>
    </source>
</evidence>
<dbReference type="SUPFAM" id="SSF49785">
    <property type="entry name" value="Galactose-binding domain-like"/>
    <property type="match status" value="1"/>
</dbReference>
<evidence type="ECO:0000256" key="4">
    <source>
        <dbReference type="ARBA" id="ARBA00022801"/>
    </source>
</evidence>
<dbReference type="AlphaFoldDB" id="A0A4Q0M616"/>
<evidence type="ECO:0000256" key="5">
    <source>
        <dbReference type="ARBA" id="ARBA00023277"/>
    </source>
</evidence>
<dbReference type="InterPro" id="IPR005084">
    <property type="entry name" value="CBM6"/>
</dbReference>
<organism evidence="11 12">
    <name type="scientific">Arcticibacter tournemirensis</name>
    <dbReference type="NCBI Taxonomy" id="699437"/>
    <lineage>
        <taxon>Bacteria</taxon>
        <taxon>Pseudomonadati</taxon>
        <taxon>Bacteroidota</taxon>
        <taxon>Sphingobacteriia</taxon>
        <taxon>Sphingobacteriales</taxon>
        <taxon>Sphingobacteriaceae</taxon>
        <taxon>Arcticibacter</taxon>
    </lineage>
</organism>
<dbReference type="RefSeq" id="WP_128770618.1">
    <property type="nucleotide sequence ID" value="NZ_RXOC01000012.1"/>
</dbReference>
<keyword evidence="2" id="KW-0858">Xylan degradation</keyword>
<dbReference type="SMART" id="SM00606">
    <property type="entry name" value="CBD_IV"/>
    <property type="match status" value="1"/>
</dbReference>
<dbReference type="Pfam" id="PF03422">
    <property type="entry name" value="CBM_6"/>
    <property type="match status" value="1"/>
</dbReference>
<dbReference type="Gene3D" id="2.60.120.260">
    <property type="entry name" value="Galactose-binding domain-like"/>
    <property type="match status" value="1"/>
</dbReference>
<dbReference type="Gene3D" id="2.115.10.20">
    <property type="entry name" value="Glycosyl hydrolase domain, family 43"/>
    <property type="match status" value="2"/>
</dbReference>
<feature type="site" description="Important for catalytic activity, responsible for pKa modulation of the active site Glu and correct orientation of both the proton donor and substrate" evidence="7">
    <location>
        <position position="155"/>
    </location>
</feature>
<dbReference type="InterPro" id="IPR006584">
    <property type="entry name" value="Cellulose-bd_IV"/>
</dbReference>
<feature type="domain" description="CBM6" evidence="10">
    <location>
        <begin position="470"/>
        <end position="592"/>
    </location>
</feature>
<evidence type="ECO:0000256" key="8">
    <source>
        <dbReference type="RuleBase" id="RU361187"/>
    </source>
</evidence>
<gene>
    <name evidence="11" type="ORF">EKH83_16780</name>
</gene>
<evidence type="ECO:0000259" key="10">
    <source>
        <dbReference type="PROSITE" id="PS51175"/>
    </source>
</evidence>
<evidence type="ECO:0000256" key="2">
    <source>
        <dbReference type="ARBA" id="ARBA00022651"/>
    </source>
</evidence>
<evidence type="ECO:0000256" key="3">
    <source>
        <dbReference type="ARBA" id="ARBA00022729"/>
    </source>
</evidence>
<sequence>MNIKLRAIQAGSLFFVSVITGVLPANAQNPIVQTIYTADPAPLVYKDTLFLYTGHDEDKSTWFTMKDWHAYSTTDMVNWVDRGSPLSLETFSWAEKDAWAAHCIERNGKFYWYVCANDKISHGMAIGVAVSDKPTGPFKDALGKPLVSGGWGYIDPAVFLDDDGQAYLYWGNPHLFYVKLNSDMISYDQVTGIVQVPLTEEGFKLRILNAHKTFAWAKSIDGLASHSVKSKTNDKYYWYVSATDKNTGRKVIGVGIGEKAIGPFTDALGKPLITDHCGEGNINPTVIRDDTEQPWLTWGSSELWYAKLNSDMTSYDSGQVPAQIPDDKKEWFSRRIAGTVNSTEKRFTTYEEGPWIYKRNKLYYLFYPAGGVPEHLAYSTSKSLASPQWVYGDTVMAVIKKGGAFTNHPGVIDYKGKTYLFYHNGALPGGGGFNRSVCVDELKFNEDGSVAEVVPTPGLEQPVGSPDPFKRVEAETIAWEEGTETAKDPAKGMYVTDIHNGDYIKVRSVDFRRGAKLFEAGVTAISGGKIEIRLDSVTGKIAGICDVKSTAGPKSWKTVTSRVTGLSCVHDVYFVFKGGEGELFNFDWWRFASLK</sequence>
<dbReference type="CDD" id="cd04084">
    <property type="entry name" value="CBM6_xylanase-like"/>
    <property type="match status" value="1"/>
</dbReference>
<keyword evidence="5" id="KW-0119">Carbohydrate metabolism</keyword>
<name>A0A4Q0M616_9SPHI</name>
<dbReference type="EMBL" id="RXOC01000012">
    <property type="protein sequence ID" value="RXF68189.1"/>
    <property type="molecule type" value="Genomic_DNA"/>
</dbReference>
<proteinExistence type="inferred from homology"/>
<dbReference type="PROSITE" id="PS51175">
    <property type="entry name" value="CBM6"/>
    <property type="match status" value="1"/>
</dbReference>